<protein>
    <submittedName>
        <fullName evidence="3">Uncharacterized protein</fullName>
    </submittedName>
</protein>
<keyword evidence="2" id="KW-0812">Transmembrane</keyword>
<dbReference type="Proteomes" id="UP000266861">
    <property type="component" value="Unassembled WGS sequence"/>
</dbReference>
<dbReference type="AlphaFoldDB" id="A0A397I8T0"/>
<evidence type="ECO:0000256" key="1">
    <source>
        <dbReference type="SAM" id="MobiDB-lite"/>
    </source>
</evidence>
<dbReference type="EMBL" id="PQFF01000259">
    <property type="protein sequence ID" value="RHZ69533.1"/>
    <property type="molecule type" value="Genomic_DNA"/>
</dbReference>
<feature type="region of interest" description="Disordered" evidence="1">
    <location>
        <begin position="247"/>
        <end position="275"/>
    </location>
</feature>
<keyword evidence="2" id="KW-1133">Transmembrane helix</keyword>
<evidence type="ECO:0000313" key="3">
    <source>
        <dbReference type="EMBL" id="RHZ69533.1"/>
    </source>
</evidence>
<keyword evidence="4" id="KW-1185">Reference proteome</keyword>
<gene>
    <name evidence="3" type="ORF">Glove_283g112</name>
</gene>
<feature type="compositionally biased region" description="Low complexity" evidence="1">
    <location>
        <begin position="256"/>
        <end position="275"/>
    </location>
</feature>
<keyword evidence="2" id="KW-0472">Membrane</keyword>
<name>A0A397I8T0_9GLOM</name>
<dbReference type="OrthoDB" id="5874482at2759"/>
<comment type="caution">
    <text evidence="3">The sequence shown here is derived from an EMBL/GenBank/DDBJ whole genome shotgun (WGS) entry which is preliminary data.</text>
</comment>
<feature type="transmembrane region" description="Helical" evidence="2">
    <location>
        <begin position="126"/>
        <end position="147"/>
    </location>
</feature>
<evidence type="ECO:0000313" key="4">
    <source>
        <dbReference type="Proteomes" id="UP000266861"/>
    </source>
</evidence>
<organism evidence="3 4">
    <name type="scientific">Diversispora epigaea</name>
    <dbReference type="NCBI Taxonomy" id="1348612"/>
    <lineage>
        <taxon>Eukaryota</taxon>
        <taxon>Fungi</taxon>
        <taxon>Fungi incertae sedis</taxon>
        <taxon>Mucoromycota</taxon>
        <taxon>Glomeromycotina</taxon>
        <taxon>Glomeromycetes</taxon>
        <taxon>Diversisporales</taxon>
        <taxon>Diversisporaceae</taxon>
        <taxon>Diversispora</taxon>
    </lineage>
</organism>
<proteinExistence type="predicted"/>
<reference evidence="3 4" key="1">
    <citation type="submission" date="2018-08" db="EMBL/GenBank/DDBJ databases">
        <title>Genome and evolution of the arbuscular mycorrhizal fungus Diversispora epigaea (formerly Glomus versiforme) and its bacterial endosymbionts.</title>
        <authorList>
            <person name="Sun X."/>
            <person name="Fei Z."/>
            <person name="Harrison M."/>
        </authorList>
    </citation>
    <scope>NUCLEOTIDE SEQUENCE [LARGE SCALE GENOMIC DNA]</scope>
    <source>
        <strain evidence="3 4">IT104</strain>
    </source>
</reference>
<sequence>MRTNCDNKKCTEDELCTYIQNSYICQLRNSVQDSWVLDKTNPFWYPPENKTMLSQKCELPPPSTDYTIERFHGNCQDGLFCDGVCMEKLSAGTKCLSSFQCIDNSRCEDNVCTLNSPLNQKQKTTIIVIVSLFLLISLSLIGLIFLIKRKKKNQLSRKLNISIDDYGNFEDLSSQRLSSARFSSTNQSLVTTINGDLIENGPYYGDNSDLRRYRLNSFIGTICQLPSYQEATNNINSTTTFLRASLQQMQERENRSNTTSDSSSNNDSSINSTRRLSTSTRRFSFSSFRGVFNPSTRRLSSNDTIQSVILFEDEFYDSPPPAYIS</sequence>
<evidence type="ECO:0000256" key="2">
    <source>
        <dbReference type="SAM" id="Phobius"/>
    </source>
</evidence>
<accession>A0A397I8T0</accession>